<evidence type="ECO:0000256" key="3">
    <source>
        <dbReference type="ARBA" id="ARBA00022525"/>
    </source>
</evidence>
<dbReference type="InterPro" id="IPR008735">
    <property type="entry name" value="PSP94"/>
</dbReference>
<evidence type="ECO:0000256" key="4">
    <source>
        <dbReference type="ARBA" id="ARBA00023157"/>
    </source>
</evidence>
<dbReference type="GeneTree" id="ENSGT00940000154371"/>
<dbReference type="OMA" id="TSGIECC"/>
<evidence type="ECO:0000256" key="1">
    <source>
        <dbReference type="ARBA" id="ARBA00004613"/>
    </source>
</evidence>
<reference evidence="5" key="2">
    <citation type="submission" date="2025-09" db="UniProtKB">
        <authorList>
            <consortium name="Ensembl"/>
        </authorList>
    </citation>
    <scope>IDENTIFICATION</scope>
</reference>
<dbReference type="Pfam" id="PF05825">
    <property type="entry name" value="PSP94"/>
    <property type="match status" value="1"/>
</dbReference>
<dbReference type="Gene3D" id="2.20.25.590">
    <property type="match status" value="1"/>
</dbReference>
<name>A0A8C0IU65_CHEAB</name>
<keyword evidence="3" id="KW-0964">Secreted</keyword>
<dbReference type="Ensembl" id="ENSCABT00000021509.1">
    <property type="protein sequence ID" value="ENSCABP00000019626.1"/>
    <property type="gene ID" value="ENSCABG00000014496.1"/>
</dbReference>
<keyword evidence="6" id="KW-1185">Reference proteome</keyword>
<dbReference type="PANTHER" id="PTHR10500:SF7">
    <property type="entry name" value="BETA-MICROSEMINOPROTEIN"/>
    <property type="match status" value="1"/>
</dbReference>
<evidence type="ECO:0000313" key="6">
    <source>
        <dbReference type="Proteomes" id="UP000694404"/>
    </source>
</evidence>
<comment type="subcellular location">
    <subcellularLocation>
        <location evidence="1">Secreted</location>
    </subcellularLocation>
</comment>
<accession>A0A8C0IU65</accession>
<sequence length="89" mass="10149">PCNQKLQRENTTISCIQDGKLYQYGASWIKNCYRCYCSQEGIGCCSIFFRPVGYDEKKCKLTFHKESCSYSVVQKADPSKLCEVHGFVG</sequence>
<proteinExistence type="inferred from homology"/>
<evidence type="ECO:0000313" key="5">
    <source>
        <dbReference type="Ensembl" id="ENSCABP00000019626.1"/>
    </source>
</evidence>
<dbReference type="Gene3D" id="2.10.70.10">
    <property type="entry name" value="Complement Module, domain 1"/>
    <property type="match status" value="1"/>
</dbReference>
<evidence type="ECO:0000256" key="2">
    <source>
        <dbReference type="ARBA" id="ARBA00010352"/>
    </source>
</evidence>
<dbReference type="AlphaFoldDB" id="A0A8C0IU65"/>
<keyword evidence="4" id="KW-1015">Disulfide bond</keyword>
<protein>
    <recommendedName>
        <fullName evidence="7">Beta-microseminoprotein</fullName>
    </recommendedName>
</protein>
<dbReference type="GO" id="GO:0005576">
    <property type="term" value="C:extracellular region"/>
    <property type="evidence" value="ECO:0007669"/>
    <property type="project" value="UniProtKB-SubCell"/>
</dbReference>
<dbReference type="Proteomes" id="UP000694404">
    <property type="component" value="Unplaced"/>
</dbReference>
<dbReference type="PANTHER" id="PTHR10500">
    <property type="entry name" value="BETA-MICROSEMINOPROTEIN"/>
    <property type="match status" value="1"/>
</dbReference>
<reference evidence="5" key="1">
    <citation type="submission" date="2025-08" db="UniProtKB">
        <authorList>
            <consortium name="Ensembl"/>
        </authorList>
    </citation>
    <scope>IDENTIFICATION</scope>
</reference>
<organism evidence="5 6">
    <name type="scientific">Chelonoidis abingdonii</name>
    <name type="common">Abingdon island giant tortoise</name>
    <name type="synonym">Testudo abingdonii</name>
    <dbReference type="NCBI Taxonomy" id="106734"/>
    <lineage>
        <taxon>Eukaryota</taxon>
        <taxon>Metazoa</taxon>
        <taxon>Chordata</taxon>
        <taxon>Craniata</taxon>
        <taxon>Vertebrata</taxon>
        <taxon>Euteleostomi</taxon>
        <taxon>Archelosauria</taxon>
        <taxon>Testudinata</taxon>
        <taxon>Testudines</taxon>
        <taxon>Cryptodira</taxon>
        <taxon>Durocryptodira</taxon>
        <taxon>Testudinoidea</taxon>
        <taxon>Testudinidae</taxon>
        <taxon>Chelonoidis</taxon>
    </lineage>
</organism>
<comment type="similarity">
    <text evidence="2">Belongs to the beta-microseminoprotein family.</text>
</comment>
<evidence type="ECO:0008006" key="7">
    <source>
        <dbReference type="Google" id="ProtNLM"/>
    </source>
</evidence>